<dbReference type="EMBL" id="CAJHJG010005107">
    <property type="protein sequence ID" value="CAD6947599.1"/>
    <property type="molecule type" value="Genomic_DNA"/>
</dbReference>
<reference evidence="5" key="1">
    <citation type="submission" date="2016-04" db="EMBL/GenBank/DDBJ databases">
        <authorList>
            <person name="Nguyen H.D."/>
            <person name="Kesanakurti P."/>
            <person name="Cullis J."/>
            <person name="Levesque C.A."/>
            <person name="Hambleton S."/>
        </authorList>
    </citation>
    <scope>NUCLEOTIDE SEQUENCE</scope>
    <source>
        <strain evidence="5">DAOMC 238032</strain>
    </source>
</reference>
<sequence>MTPPITTAIIIDIVFIPIYAILAPITLYNFLRLRTVKISFGTLLAFAIVRLAGNILSVAAWVDSYKTASLLTWGTTLSIIGYSFVFSAGLAMYNGSAETTQNALTAKISKIIHLVNTVGTVLLIIGITKSNDVFTMPPPADASLSKLCDVGTVLYIIITVVLAGLALMSKMSMNGASAPAWAPLMLNASLIALPFLAIRLGWTCYSMFGSHIVNANVWARLICAGIVEVVLLVIFNLTGFKLAKHFPAMLSTSPARSSVEEPLQHPEHTETQQQYATPYYSNRSQTNSAYYYEKPASAAAASQ</sequence>
<dbReference type="AlphaFoldDB" id="A0A177ULG0"/>
<proteinExistence type="predicted"/>
<dbReference type="PANTHER" id="PTHR42109">
    <property type="entry name" value="UNPLACED GENOMIC SCAFFOLD UM_SCAF_CONTIG_1.265, WHOLE GENOME SHOTGUN SEQUENCE"/>
    <property type="match status" value="1"/>
</dbReference>
<keyword evidence="2" id="KW-0812">Transmembrane</keyword>
<accession>A0A177ULG0</accession>
<feature type="transmembrane region" description="Helical" evidence="2">
    <location>
        <begin position="218"/>
        <end position="240"/>
    </location>
</feature>
<feature type="compositionally biased region" description="Basic and acidic residues" evidence="1">
    <location>
        <begin position="258"/>
        <end position="270"/>
    </location>
</feature>
<dbReference type="PANTHER" id="PTHR42109:SF2">
    <property type="entry name" value="INTEGRAL MEMBRANE PROTEIN"/>
    <property type="match status" value="1"/>
</dbReference>
<evidence type="ECO:0000256" key="2">
    <source>
        <dbReference type="SAM" id="Phobius"/>
    </source>
</evidence>
<evidence type="ECO:0000259" key="3">
    <source>
        <dbReference type="Pfam" id="PF24800"/>
    </source>
</evidence>
<dbReference type="Pfam" id="PF24800">
    <property type="entry name" value="DUF7702"/>
    <property type="match status" value="1"/>
</dbReference>
<feature type="transmembrane region" description="Helical" evidence="2">
    <location>
        <begin position="180"/>
        <end position="198"/>
    </location>
</feature>
<keyword evidence="7" id="KW-1185">Reference proteome</keyword>
<dbReference type="EMBL" id="LWDD02000124">
    <property type="protein sequence ID" value="KAE8263667.1"/>
    <property type="molecule type" value="Genomic_DNA"/>
</dbReference>
<comment type="caution">
    <text evidence="5">The sequence shown here is derived from an EMBL/GenBank/DDBJ whole genome shotgun (WGS) entry which is preliminary data.</text>
</comment>
<feature type="transmembrane region" description="Helical" evidence="2">
    <location>
        <begin position="111"/>
        <end position="130"/>
    </location>
</feature>
<evidence type="ECO:0000256" key="1">
    <source>
        <dbReference type="SAM" id="MobiDB-lite"/>
    </source>
</evidence>
<feature type="region of interest" description="Disordered" evidence="1">
    <location>
        <begin position="257"/>
        <end position="279"/>
    </location>
</feature>
<protein>
    <recommendedName>
        <fullName evidence="3">DUF7702 domain-containing protein</fullName>
    </recommendedName>
</protein>
<evidence type="ECO:0000313" key="5">
    <source>
        <dbReference type="EMBL" id="KAE8263667.1"/>
    </source>
</evidence>
<feature type="transmembrane region" description="Helical" evidence="2">
    <location>
        <begin position="150"/>
        <end position="168"/>
    </location>
</feature>
<dbReference type="InterPro" id="IPR056119">
    <property type="entry name" value="DUF7702"/>
</dbReference>
<dbReference type="Proteomes" id="UP000077671">
    <property type="component" value="Unassembled WGS sequence"/>
</dbReference>
<keyword evidence="2" id="KW-0472">Membrane</keyword>
<dbReference type="Proteomes" id="UP000836402">
    <property type="component" value="Unassembled WGS sequence"/>
</dbReference>
<organism evidence="5 6">
    <name type="scientific">Tilletia caries</name>
    <name type="common">wheat bunt fungus</name>
    <dbReference type="NCBI Taxonomy" id="13290"/>
    <lineage>
        <taxon>Eukaryota</taxon>
        <taxon>Fungi</taxon>
        <taxon>Dikarya</taxon>
        <taxon>Basidiomycota</taxon>
        <taxon>Ustilaginomycotina</taxon>
        <taxon>Exobasidiomycetes</taxon>
        <taxon>Tilletiales</taxon>
        <taxon>Tilletiaceae</taxon>
        <taxon>Tilletia</taxon>
    </lineage>
</organism>
<evidence type="ECO:0000313" key="7">
    <source>
        <dbReference type="Proteomes" id="UP000836402"/>
    </source>
</evidence>
<keyword evidence="2" id="KW-1133">Transmembrane helix</keyword>
<evidence type="ECO:0000313" key="6">
    <source>
        <dbReference type="Proteomes" id="UP000077671"/>
    </source>
</evidence>
<gene>
    <name evidence="5" type="ORF">A4X03_0g1515</name>
    <name evidence="4" type="ORF">JKIAZH3_G5043</name>
</gene>
<feature type="transmembrane region" description="Helical" evidence="2">
    <location>
        <begin position="6"/>
        <end position="31"/>
    </location>
</feature>
<feature type="transmembrane region" description="Helical" evidence="2">
    <location>
        <begin position="68"/>
        <end position="90"/>
    </location>
</feature>
<feature type="domain" description="DUF7702" evidence="3">
    <location>
        <begin position="37"/>
        <end position="244"/>
    </location>
</feature>
<reference evidence="4" key="3">
    <citation type="submission" date="2020-10" db="EMBL/GenBank/DDBJ databases">
        <authorList>
            <person name="Sedaghatjoo S."/>
        </authorList>
    </citation>
    <scope>NUCLEOTIDE SEQUENCE</scope>
    <source>
        <strain evidence="4">AZH3</strain>
    </source>
</reference>
<feature type="transmembrane region" description="Helical" evidence="2">
    <location>
        <begin position="43"/>
        <end position="62"/>
    </location>
</feature>
<evidence type="ECO:0000313" key="4">
    <source>
        <dbReference type="EMBL" id="CAD6947599.1"/>
    </source>
</evidence>
<reference evidence="5" key="2">
    <citation type="journal article" date="2019" name="IMA Fungus">
        <title>Genome sequencing and comparison of five Tilletia species to identify candidate genes for the detection of regulated species infecting wheat.</title>
        <authorList>
            <person name="Nguyen H.D.T."/>
            <person name="Sultana T."/>
            <person name="Kesanakurti P."/>
            <person name="Hambleton S."/>
        </authorList>
    </citation>
    <scope>NUCLEOTIDE SEQUENCE</scope>
    <source>
        <strain evidence="5">DAOMC 238032</strain>
    </source>
</reference>
<name>A0A177ULG0_9BASI</name>